<evidence type="ECO:0000313" key="1">
    <source>
        <dbReference type="EMBL" id="AGI11282.1"/>
    </source>
</evidence>
<organism evidence="1 2">
    <name type="scientific">Pseudomonas phage LKO4</name>
    <dbReference type="NCBI Taxonomy" id="1308899"/>
    <lineage>
        <taxon>Viruses</taxon>
        <taxon>Duplodnaviria</taxon>
        <taxon>Heunggongvirae</taxon>
        <taxon>Uroviricota</taxon>
        <taxon>Caudoviricetes</taxon>
        <taxon>Mesyanzhinovviridae</taxon>
        <taxon>Rabinowitzvirinae</taxon>
        <taxon>Yuavirus</taxon>
        <taxon>Yuavirus LKO4</taxon>
        <taxon>Pseudomonas virus LKO4</taxon>
    </lineage>
</organism>
<dbReference type="EMBL" id="KC758116">
    <property type="protein sequence ID" value="AGI11282.1"/>
    <property type="molecule type" value="Genomic_DNA"/>
</dbReference>
<sequence length="86" mass="9151">MSGSDRSGSATSADRIAADRALTWANPTATPINSADGPPETPPRGVRLHLRGLSVPAPLRRRSLLGLLHRRGAVGVALWDRRLPPL</sequence>
<reference evidence="1 2" key="1">
    <citation type="submission" date="2013-03" db="EMBL/GenBank/DDBJ databases">
        <title>Complete Genome Sequence of Pseudomonas aeruginosa Siphophage LKO4.</title>
        <authorList>
            <person name="Lammens E.A."/>
            <person name="Lavigne R."/>
        </authorList>
    </citation>
    <scope>NUCLEOTIDE SEQUENCE [LARGE SCALE GENOMIC DNA]</scope>
</reference>
<name>A0A0U1UKX3_9CAUD</name>
<evidence type="ECO:0000313" key="2">
    <source>
        <dbReference type="Proteomes" id="UP000225969"/>
    </source>
</evidence>
<keyword evidence="2" id="KW-1185">Reference proteome</keyword>
<proteinExistence type="predicted"/>
<gene>
    <name evidence="1" type="ORF">LKO4_0039.2</name>
</gene>
<accession>A0A0U1UKX3</accession>
<dbReference type="Proteomes" id="UP000225969">
    <property type="component" value="Segment"/>
</dbReference>
<protein>
    <submittedName>
        <fullName evidence="1">Uncharacterized protein</fullName>
    </submittedName>
</protein>